<dbReference type="Proteomes" id="UP000824469">
    <property type="component" value="Unassembled WGS sequence"/>
</dbReference>
<dbReference type="InterPro" id="IPR037736">
    <property type="entry name" value="PSA3"/>
</dbReference>
<dbReference type="PANTHER" id="PTHR36770:SF1">
    <property type="entry name" value="PHOTOSYSTEM I ASSEMBLY FACTOR PSA3, CHLOROPLASTIC"/>
    <property type="match status" value="1"/>
</dbReference>
<name>A0AA38LIP1_TAXCH</name>
<comment type="caution">
    <text evidence="1">The sequence shown here is derived from an EMBL/GenBank/DDBJ whole genome shotgun (WGS) entry which is preliminary data.</text>
</comment>
<protein>
    <submittedName>
        <fullName evidence="1">Uncharacterized protein</fullName>
    </submittedName>
</protein>
<dbReference type="AlphaFoldDB" id="A0AA38LIP1"/>
<dbReference type="GO" id="GO:0048564">
    <property type="term" value="P:photosystem I assembly"/>
    <property type="evidence" value="ECO:0007669"/>
    <property type="project" value="InterPro"/>
</dbReference>
<proteinExistence type="predicted"/>
<organism evidence="1 2">
    <name type="scientific">Taxus chinensis</name>
    <name type="common">Chinese yew</name>
    <name type="synonym">Taxus wallichiana var. chinensis</name>
    <dbReference type="NCBI Taxonomy" id="29808"/>
    <lineage>
        <taxon>Eukaryota</taxon>
        <taxon>Viridiplantae</taxon>
        <taxon>Streptophyta</taxon>
        <taxon>Embryophyta</taxon>
        <taxon>Tracheophyta</taxon>
        <taxon>Spermatophyta</taxon>
        <taxon>Pinopsida</taxon>
        <taxon>Pinidae</taxon>
        <taxon>Conifers II</taxon>
        <taxon>Cupressales</taxon>
        <taxon>Taxaceae</taxon>
        <taxon>Taxus</taxon>
    </lineage>
</organism>
<keyword evidence="2" id="KW-1185">Reference proteome</keyword>
<gene>
    <name evidence="1" type="ORF">KI387_017041</name>
</gene>
<reference evidence="1 2" key="1">
    <citation type="journal article" date="2021" name="Nat. Plants">
        <title>The Taxus genome provides insights into paclitaxel biosynthesis.</title>
        <authorList>
            <person name="Xiong X."/>
            <person name="Gou J."/>
            <person name="Liao Q."/>
            <person name="Li Y."/>
            <person name="Zhou Q."/>
            <person name="Bi G."/>
            <person name="Li C."/>
            <person name="Du R."/>
            <person name="Wang X."/>
            <person name="Sun T."/>
            <person name="Guo L."/>
            <person name="Liang H."/>
            <person name="Lu P."/>
            <person name="Wu Y."/>
            <person name="Zhang Z."/>
            <person name="Ro D.K."/>
            <person name="Shang Y."/>
            <person name="Huang S."/>
            <person name="Yan J."/>
        </authorList>
    </citation>
    <scope>NUCLEOTIDE SEQUENCE [LARGE SCALE GENOMIC DNA]</scope>
    <source>
        <strain evidence="1">Ta-2019</strain>
    </source>
</reference>
<dbReference type="EMBL" id="JAHRHJ020000003">
    <property type="protein sequence ID" value="KAH9322402.1"/>
    <property type="molecule type" value="Genomic_DNA"/>
</dbReference>
<sequence>MASTDAHIISMLPATSRRIPFPIRPHKTPRKFHLTHLTIKLKLQTNSILLQKYYTHIPFSSLSSSSGRTTIRAYIEKPNPVKDFAEKIIGSLPIVGLLYRLINAEGGVGGDRIQLPEFCKRVENKCTQQDSRAFYDFKERHGKTGNPRFVLLWCWVAAIGAGLVKSEDILLGAVRLRVSFDMQYEEENFNILMDEATSKRAKSKTPLPEIPMEARAEKALEAICKCCLGNNVIKEEEDARLLSTMLCAVFTTADKAEIEKSVWSRLKPSSIDNEISQETEAQQKKPIVVEQDTETVYI</sequence>
<evidence type="ECO:0000313" key="2">
    <source>
        <dbReference type="Proteomes" id="UP000824469"/>
    </source>
</evidence>
<evidence type="ECO:0000313" key="1">
    <source>
        <dbReference type="EMBL" id="KAH9322402.1"/>
    </source>
</evidence>
<dbReference type="PANTHER" id="PTHR36770">
    <property type="entry name" value="PHOTOSYSTEM I ASSEMBLY FACTOR PSA3, CHLOROPLASTIC"/>
    <property type="match status" value="1"/>
</dbReference>
<accession>A0AA38LIP1</accession>
<dbReference type="OMA" id="KSDDIMM"/>